<reference evidence="2 3" key="1">
    <citation type="journal article" date="2021" name="Hortic Res">
        <title>Chromosome-scale assembly of the Dendrobium chrysotoxum genome enhances the understanding of orchid evolution.</title>
        <authorList>
            <person name="Zhang Y."/>
            <person name="Zhang G.Q."/>
            <person name="Zhang D."/>
            <person name="Liu X.D."/>
            <person name="Xu X.Y."/>
            <person name="Sun W.H."/>
            <person name="Yu X."/>
            <person name="Zhu X."/>
            <person name="Wang Z.W."/>
            <person name="Zhao X."/>
            <person name="Zhong W.Y."/>
            <person name="Chen H."/>
            <person name="Yin W.L."/>
            <person name="Huang T."/>
            <person name="Niu S.C."/>
            <person name="Liu Z.J."/>
        </authorList>
    </citation>
    <scope>NUCLEOTIDE SEQUENCE [LARGE SCALE GENOMIC DNA]</scope>
    <source>
        <strain evidence="2">Lindl</strain>
    </source>
</reference>
<dbReference type="Proteomes" id="UP000775213">
    <property type="component" value="Unassembled WGS sequence"/>
</dbReference>
<dbReference type="AlphaFoldDB" id="A0AAV7GLS0"/>
<sequence>MVGYDLAKSWASAFFYARNDLSLLEKWGKMRDLPAPLQVGEEDIMRLLKVPDVKHLLYEVRYLNKYIKEEFMFKVGLFFHPGRSDVWMLKPTFKIPEPPAPAPKVALKRQAGGEDPQVLLKKNKLDGVAMSTSKVPPVSSPIKFRVLGGVLSHQYVGCHKANDLLSRRTELEAELTEALNEWNAEFVDLERAEATITQLCEDQRASVEKVAVLEAENKRSQTLIAEKETALTGFESLRDHIQEARNHIYEVEVKECLDEGFIRGFSKGVCLVQQKTRVEVEELTPSQAQMTLPWILMVTR</sequence>
<keyword evidence="1" id="KW-0175">Coiled coil</keyword>
<proteinExistence type="predicted"/>
<evidence type="ECO:0000313" key="3">
    <source>
        <dbReference type="Proteomes" id="UP000775213"/>
    </source>
</evidence>
<gene>
    <name evidence="2" type="ORF">IEQ34_012816</name>
</gene>
<organism evidence="2 3">
    <name type="scientific">Dendrobium chrysotoxum</name>
    <name type="common">Orchid</name>
    <dbReference type="NCBI Taxonomy" id="161865"/>
    <lineage>
        <taxon>Eukaryota</taxon>
        <taxon>Viridiplantae</taxon>
        <taxon>Streptophyta</taxon>
        <taxon>Embryophyta</taxon>
        <taxon>Tracheophyta</taxon>
        <taxon>Spermatophyta</taxon>
        <taxon>Magnoliopsida</taxon>
        <taxon>Liliopsida</taxon>
        <taxon>Asparagales</taxon>
        <taxon>Orchidaceae</taxon>
        <taxon>Epidendroideae</taxon>
        <taxon>Malaxideae</taxon>
        <taxon>Dendrobiinae</taxon>
        <taxon>Dendrobium</taxon>
    </lineage>
</organism>
<keyword evidence="3" id="KW-1185">Reference proteome</keyword>
<evidence type="ECO:0000313" key="2">
    <source>
        <dbReference type="EMBL" id="KAH0457501.1"/>
    </source>
</evidence>
<protein>
    <submittedName>
        <fullName evidence="2">Uncharacterized protein</fullName>
    </submittedName>
</protein>
<dbReference type="EMBL" id="JAGFBR010000012">
    <property type="protein sequence ID" value="KAH0457501.1"/>
    <property type="molecule type" value="Genomic_DNA"/>
</dbReference>
<accession>A0AAV7GLS0</accession>
<evidence type="ECO:0000256" key="1">
    <source>
        <dbReference type="SAM" id="Coils"/>
    </source>
</evidence>
<feature type="coiled-coil region" evidence="1">
    <location>
        <begin position="161"/>
        <end position="192"/>
    </location>
</feature>
<comment type="caution">
    <text evidence="2">The sequence shown here is derived from an EMBL/GenBank/DDBJ whole genome shotgun (WGS) entry which is preliminary data.</text>
</comment>
<name>A0AAV7GLS0_DENCH</name>